<dbReference type="Gene3D" id="3.90.79.10">
    <property type="entry name" value="Nucleoside Triphosphate Pyrophosphohydrolase"/>
    <property type="match status" value="1"/>
</dbReference>
<evidence type="ECO:0000256" key="3">
    <source>
        <dbReference type="ARBA" id="ARBA00007275"/>
    </source>
</evidence>
<dbReference type="CDD" id="cd03424">
    <property type="entry name" value="NUDIX_ADPRase_Nudt5_UGPPase_Nudt14"/>
    <property type="match status" value="1"/>
</dbReference>
<comment type="cofactor">
    <cofactor evidence="2">
        <name>Mg(2+)</name>
        <dbReference type="ChEBI" id="CHEBI:18420"/>
    </cofactor>
</comment>
<evidence type="ECO:0000256" key="5">
    <source>
        <dbReference type="ARBA" id="ARBA00022801"/>
    </source>
</evidence>
<dbReference type="OrthoDB" id="9806150at2"/>
<evidence type="ECO:0000256" key="2">
    <source>
        <dbReference type="ARBA" id="ARBA00001946"/>
    </source>
</evidence>
<dbReference type="Pfam" id="PF00293">
    <property type="entry name" value="NUDIX"/>
    <property type="match status" value="1"/>
</dbReference>
<evidence type="ECO:0000313" key="11">
    <source>
        <dbReference type="Proteomes" id="UP000238701"/>
    </source>
</evidence>
<evidence type="ECO:0000256" key="7">
    <source>
        <dbReference type="ARBA" id="ARBA00032272"/>
    </source>
</evidence>
<evidence type="ECO:0000256" key="4">
    <source>
        <dbReference type="ARBA" id="ARBA00016377"/>
    </source>
</evidence>
<dbReference type="InterPro" id="IPR015797">
    <property type="entry name" value="NUDIX_hydrolase-like_dom_sf"/>
</dbReference>
<dbReference type="PROSITE" id="PS00893">
    <property type="entry name" value="NUDIX_BOX"/>
    <property type="match status" value="1"/>
</dbReference>
<dbReference type="SUPFAM" id="SSF55811">
    <property type="entry name" value="Nudix"/>
    <property type="match status" value="1"/>
</dbReference>
<accession>A0A2U3L4S1</accession>
<protein>
    <recommendedName>
        <fullName evidence="4">GDP-mannose pyrophosphatase</fullName>
    </recommendedName>
    <alternativeName>
        <fullName evidence="6">GDP-mannose hydrolase</fullName>
    </alternativeName>
    <alternativeName>
        <fullName evidence="7">GDPMK</fullName>
    </alternativeName>
</protein>
<dbReference type="PANTHER" id="PTHR11839">
    <property type="entry name" value="UDP/ADP-SUGAR PYROPHOSPHATASE"/>
    <property type="match status" value="1"/>
</dbReference>
<organism evidence="10 11">
    <name type="scientific">Candidatus Sulfotelmatobacter kueseliae</name>
    <dbReference type="NCBI Taxonomy" id="2042962"/>
    <lineage>
        <taxon>Bacteria</taxon>
        <taxon>Pseudomonadati</taxon>
        <taxon>Acidobacteriota</taxon>
        <taxon>Terriglobia</taxon>
        <taxon>Terriglobales</taxon>
        <taxon>Candidatus Korobacteraceae</taxon>
        <taxon>Candidatus Sulfotelmatobacter</taxon>
    </lineage>
</organism>
<dbReference type="PANTHER" id="PTHR11839:SF18">
    <property type="entry name" value="NUDIX HYDROLASE DOMAIN-CONTAINING PROTEIN"/>
    <property type="match status" value="1"/>
</dbReference>
<keyword evidence="5 8" id="KW-0378">Hydrolase</keyword>
<dbReference type="InterPro" id="IPR020084">
    <property type="entry name" value="NUDIX_hydrolase_CS"/>
</dbReference>
<dbReference type="PRINTS" id="PR00502">
    <property type="entry name" value="NUDIXFAMILY"/>
</dbReference>
<evidence type="ECO:0000256" key="6">
    <source>
        <dbReference type="ARBA" id="ARBA00032162"/>
    </source>
</evidence>
<dbReference type="GO" id="GO:0005829">
    <property type="term" value="C:cytosol"/>
    <property type="evidence" value="ECO:0007669"/>
    <property type="project" value="TreeGrafter"/>
</dbReference>
<dbReference type="GO" id="GO:0019693">
    <property type="term" value="P:ribose phosphate metabolic process"/>
    <property type="evidence" value="ECO:0007669"/>
    <property type="project" value="TreeGrafter"/>
</dbReference>
<dbReference type="PROSITE" id="PS51462">
    <property type="entry name" value="NUDIX"/>
    <property type="match status" value="1"/>
</dbReference>
<sequence>MSKSSARRCHSRTGRKKARLVSSRTVYRGPVFWITTDHVEEPGGVRVRRDVVRHSGSVVVLAVEDSSTPRVLLERQYRHAAKDYLWELPAGRIDPGETELKAARRELLEETGYTARRWRRVLRFYASPGFVAETMAVYLATGLRKGEAQPEEDEIIYQRMVPLSTAVKMVLRGTIRDAKTISSVLWLDHTLCAGAFRAKSARSR</sequence>
<dbReference type="GO" id="GO:0006753">
    <property type="term" value="P:nucleoside phosphate metabolic process"/>
    <property type="evidence" value="ECO:0007669"/>
    <property type="project" value="TreeGrafter"/>
</dbReference>
<dbReference type="AlphaFoldDB" id="A0A2U3L4S1"/>
<dbReference type="Proteomes" id="UP000238701">
    <property type="component" value="Unassembled WGS sequence"/>
</dbReference>
<feature type="domain" description="Nudix hydrolase" evidence="9">
    <location>
        <begin position="52"/>
        <end position="183"/>
    </location>
</feature>
<gene>
    <name evidence="10" type="ORF">SBA1_690013</name>
</gene>
<reference evidence="11" key="1">
    <citation type="submission" date="2018-02" db="EMBL/GenBank/DDBJ databases">
        <authorList>
            <person name="Hausmann B."/>
        </authorList>
    </citation>
    <scope>NUCLEOTIDE SEQUENCE [LARGE SCALE GENOMIC DNA]</scope>
    <source>
        <strain evidence="11">Peat soil MAG SbA1</strain>
    </source>
</reference>
<dbReference type="InterPro" id="IPR000086">
    <property type="entry name" value="NUDIX_hydrolase_dom"/>
</dbReference>
<dbReference type="InterPro" id="IPR020476">
    <property type="entry name" value="Nudix_hydrolase"/>
</dbReference>
<name>A0A2U3L4S1_9BACT</name>
<evidence type="ECO:0000259" key="9">
    <source>
        <dbReference type="PROSITE" id="PS51462"/>
    </source>
</evidence>
<comment type="catalytic activity">
    <reaction evidence="1">
        <text>GDP-alpha-D-mannose + H2O = alpha-D-mannose 1-phosphate + GMP + 2 H(+)</text>
        <dbReference type="Rhea" id="RHEA:27978"/>
        <dbReference type="ChEBI" id="CHEBI:15377"/>
        <dbReference type="ChEBI" id="CHEBI:15378"/>
        <dbReference type="ChEBI" id="CHEBI:57527"/>
        <dbReference type="ChEBI" id="CHEBI:58115"/>
        <dbReference type="ChEBI" id="CHEBI:58409"/>
    </reaction>
</comment>
<evidence type="ECO:0000313" key="10">
    <source>
        <dbReference type="EMBL" id="SPF46916.1"/>
    </source>
</evidence>
<proteinExistence type="inferred from homology"/>
<dbReference type="GO" id="GO:0016462">
    <property type="term" value="F:pyrophosphatase activity"/>
    <property type="evidence" value="ECO:0007669"/>
    <property type="project" value="UniProtKB-ARBA"/>
</dbReference>
<evidence type="ECO:0000256" key="8">
    <source>
        <dbReference type="RuleBase" id="RU003476"/>
    </source>
</evidence>
<comment type="similarity">
    <text evidence="3">Belongs to the Nudix hydrolase family. NudK subfamily.</text>
</comment>
<evidence type="ECO:0000256" key="1">
    <source>
        <dbReference type="ARBA" id="ARBA00000847"/>
    </source>
</evidence>
<dbReference type="EMBL" id="OMOD01000165">
    <property type="protein sequence ID" value="SPF46916.1"/>
    <property type="molecule type" value="Genomic_DNA"/>
</dbReference>